<evidence type="ECO:0000313" key="2">
    <source>
        <dbReference type="Proteomes" id="UP001139648"/>
    </source>
</evidence>
<accession>A0A9X2GUS6</accession>
<evidence type="ECO:0000313" key="1">
    <source>
        <dbReference type="EMBL" id="MCP2364157.1"/>
    </source>
</evidence>
<organism evidence="1 2">
    <name type="scientific">Nonomuraea thailandensis</name>
    <dbReference type="NCBI Taxonomy" id="1188745"/>
    <lineage>
        <taxon>Bacteria</taxon>
        <taxon>Bacillati</taxon>
        <taxon>Actinomycetota</taxon>
        <taxon>Actinomycetes</taxon>
        <taxon>Streptosporangiales</taxon>
        <taxon>Streptosporangiaceae</taxon>
        <taxon>Nonomuraea</taxon>
    </lineage>
</organism>
<dbReference type="EMBL" id="JAMZEB010000002">
    <property type="protein sequence ID" value="MCP2364157.1"/>
    <property type="molecule type" value="Genomic_DNA"/>
</dbReference>
<gene>
    <name evidence="1" type="ORF">HD597_011177</name>
</gene>
<dbReference type="AlphaFoldDB" id="A0A9X2GUS6"/>
<proteinExistence type="predicted"/>
<dbReference type="Proteomes" id="UP001139648">
    <property type="component" value="Unassembled WGS sequence"/>
</dbReference>
<protein>
    <submittedName>
        <fullName evidence="1">Uncharacterized protein</fullName>
    </submittedName>
</protein>
<sequence>MTETEPLMAMRPPGSFFSAVTAWMRSPWRSSELRQVKWRFWRETTILRASPRVLA</sequence>
<reference evidence="1" key="1">
    <citation type="submission" date="2022-06" db="EMBL/GenBank/DDBJ databases">
        <title>Sequencing the genomes of 1000 actinobacteria strains.</title>
        <authorList>
            <person name="Klenk H.-P."/>
        </authorList>
    </citation>
    <scope>NUCLEOTIDE SEQUENCE</scope>
    <source>
        <strain evidence="1">DSM 46694</strain>
    </source>
</reference>
<name>A0A9X2GUS6_9ACTN</name>
<keyword evidence="2" id="KW-1185">Reference proteome</keyword>
<comment type="caution">
    <text evidence="1">The sequence shown here is derived from an EMBL/GenBank/DDBJ whole genome shotgun (WGS) entry which is preliminary data.</text>
</comment>